<reference evidence="2 3" key="1">
    <citation type="submission" date="2017-06" db="EMBL/GenBank/DDBJ databases">
        <title>Complete genome sequence of Paenibacillus donghaensis KCTC 13049T isolated from East Sea sediment, South Korea.</title>
        <authorList>
            <person name="Jung B.K."/>
            <person name="Hong S.-J."/>
            <person name="Shin J.-H."/>
        </authorList>
    </citation>
    <scope>NUCLEOTIDE SEQUENCE [LARGE SCALE GENOMIC DNA]</scope>
    <source>
        <strain evidence="2 3">KCTC 13049</strain>
    </source>
</reference>
<dbReference type="EMBL" id="CP021780">
    <property type="protein sequence ID" value="ASA20964.1"/>
    <property type="molecule type" value="Genomic_DNA"/>
</dbReference>
<feature type="signal peptide" evidence="1">
    <location>
        <begin position="1"/>
        <end position="18"/>
    </location>
</feature>
<accession>A0A2Z2K7F7</accession>
<dbReference type="OrthoDB" id="2665491at2"/>
<dbReference type="Proteomes" id="UP000249890">
    <property type="component" value="Chromosome"/>
</dbReference>
<evidence type="ECO:0000313" key="3">
    <source>
        <dbReference type="Proteomes" id="UP000249890"/>
    </source>
</evidence>
<protein>
    <recommendedName>
        <fullName evidence="4">Lipoprotein</fullName>
    </recommendedName>
</protein>
<evidence type="ECO:0000256" key="1">
    <source>
        <dbReference type="SAM" id="SignalP"/>
    </source>
</evidence>
<name>A0A2Z2K7F7_9BACL</name>
<proteinExistence type="predicted"/>
<dbReference type="KEGG" id="pdh:B9T62_09300"/>
<feature type="chain" id="PRO_5016384359" description="Lipoprotein" evidence="1">
    <location>
        <begin position="19"/>
        <end position="177"/>
    </location>
</feature>
<sequence length="177" mass="19573">MRRCAVLLLMLVLLTACGASNSGLSTDDLAIVKVDDEKQIVQYGMSRAAAEKVLGEASGDKNYLSYENGVKVLYRDNSVALLSLGEESKGVYKTLQGAEINMNKEELKGIYGKDKAIEVQGNNLDYVYDSINKKYLTTTEVNPEERKSFYHISININEQGEAKSIFLMDNNAAVLMN</sequence>
<evidence type="ECO:0008006" key="4">
    <source>
        <dbReference type="Google" id="ProtNLM"/>
    </source>
</evidence>
<gene>
    <name evidence="2" type="ORF">B9T62_09300</name>
</gene>
<dbReference type="AlphaFoldDB" id="A0A2Z2K7F7"/>
<dbReference type="RefSeq" id="WP_087914979.1">
    <property type="nucleotide sequence ID" value="NZ_CP021780.1"/>
</dbReference>
<dbReference type="PROSITE" id="PS51257">
    <property type="entry name" value="PROKAR_LIPOPROTEIN"/>
    <property type="match status" value="1"/>
</dbReference>
<organism evidence="2 3">
    <name type="scientific">Paenibacillus donghaensis</name>
    <dbReference type="NCBI Taxonomy" id="414771"/>
    <lineage>
        <taxon>Bacteria</taxon>
        <taxon>Bacillati</taxon>
        <taxon>Bacillota</taxon>
        <taxon>Bacilli</taxon>
        <taxon>Bacillales</taxon>
        <taxon>Paenibacillaceae</taxon>
        <taxon>Paenibacillus</taxon>
    </lineage>
</organism>
<keyword evidence="1" id="KW-0732">Signal</keyword>
<keyword evidence="3" id="KW-1185">Reference proteome</keyword>
<evidence type="ECO:0000313" key="2">
    <source>
        <dbReference type="EMBL" id="ASA20964.1"/>
    </source>
</evidence>